<sequence>MSTLGEGPGAEQRMRLMREKALGFFAVITASLSHEINNVVAIIGELSGLLDDLLAGTEKGRPLDQEKVKTISERIAKNVKKGEQIIKRLNRFAHSADEPVKDFDLRELLEQVTTIAQRLATLKGVSLEAELPEVSLPIRSNPFSMQQAIVGCIELAFSGSRRNDKITLTFGKEDAGAKITVTGPTHDGSEASQSMLSFLALLMRDLGGTMEASPAGNDTQSLMLHLPKSIERPAN</sequence>
<dbReference type="Proteomes" id="UP000285961">
    <property type="component" value="Unassembled WGS sequence"/>
</dbReference>
<dbReference type="AlphaFoldDB" id="A0A419ETA8"/>
<evidence type="ECO:0000313" key="3">
    <source>
        <dbReference type="Proteomes" id="UP000285961"/>
    </source>
</evidence>
<evidence type="ECO:0000313" key="2">
    <source>
        <dbReference type="EMBL" id="RJP67051.1"/>
    </source>
</evidence>
<keyword evidence="2" id="KW-0808">Transferase</keyword>
<dbReference type="InterPro" id="IPR036890">
    <property type="entry name" value="HATPase_C_sf"/>
</dbReference>
<protein>
    <submittedName>
        <fullName evidence="2">Sensor histidine kinase</fullName>
    </submittedName>
</protein>
<dbReference type="Gene3D" id="3.30.565.10">
    <property type="entry name" value="Histidine kinase-like ATPase, C-terminal domain"/>
    <property type="match status" value="1"/>
</dbReference>
<name>A0A419ETA8_9BACT</name>
<reference evidence="2 3" key="1">
    <citation type="journal article" date="2017" name="ISME J.">
        <title>Energy and carbon metabolisms in a deep terrestrial subsurface fluid microbial community.</title>
        <authorList>
            <person name="Momper L."/>
            <person name="Jungbluth S.P."/>
            <person name="Lee M.D."/>
            <person name="Amend J.P."/>
        </authorList>
    </citation>
    <scope>NUCLEOTIDE SEQUENCE [LARGE SCALE GENOMIC DNA]</scope>
    <source>
        <strain evidence="2">SURF_17</strain>
    </source>
</reference>
<comment type="caution">
    <text evidence="2">The sequence shown here is derived from an EMBL/GenBank/DDBJ whole genome shotgun (WGS) entry which is preliminary data.</text>
</comment>
<dbReference type="Gene3D" id="1.10.287.130">
    <property type="match status" value="1"/>
</dbReference>
<proteinExistence type="predicted"/>
<dbReference type="GO" id="GO:0016301">
    <property type="term" value="F:kinase activity"/>
    <property type="evidence" value="ECO:0007669"/>
    <property type="project" value="UniProtKB-KW"/>
</dbReference>
<evidence type="ECO:0000256" key="1">
    <source>
        <dbReference type="SAM" id="MobiDB-lite"/>
    </source>
</evidence>
<feature type="region of interest" description="Disordered" evidence="1">
    <location>
        <begin position="211"/>
        <end position="235"/>
    </location>
</feature>
<dbReference type="EMBL" id="QZKI01000109">
    <property type="protein sequence ID" value="RJP67051.1"/>
    <property type="molecule type" value="Genomic_DNA"/>
</dbReference>
<keyword evidence="2" id="KW-0418">Kinase</keyword>
<accession>A0A419ETA8</accession>
<organism evidence="2 3">
    <name type="scientific">Candidatus Abyssobacteria bacterium SURF_17</name>
    <dbReference type="NCBI Taxonomy" id="2093361"/>
    <lineage>
        <taxon>Bacteria</taxon>
        <taxon>Pseudomonadati</taxon>
        <taxon>Candidatus Hydrogenedentota</taxon>
        <taxon>Candidatus Abyssobacteria</taxon>
    </lineage>
</organism>
<gene>
    <name evidence="2" type="ORF">C4532_15170</name>
</gene>